<dbReference type="AlphaFoldDB" id="A0A1M6Z4C9"/>
<organism evidence="3 4">
    <name type="scientific">Pseudonocardia thermophila</name>
    <dbReference type="NCBI Taxonomy" id="1848"/>
    <lineage>
        <taxon>Bacteria</taxon>
        <taxon>Bacillati</taxon>
        <taxon>Actinomycetota</taxon>
        <taxon>Actinomycetes</taxon>
        <taxon>Pseudonocardiales</taxon>
        <taxon>Pseudonocardiaceae</taxon>
        <taxon>Pseudonocardia</taxon>
    </lineage>
</organism>
<dbReference type="STRING" id="1848.SAMN05443637_12282"/>
<dbReference type="Gene3D" id="3.40.50.2020">
    <property type="match status" value="1"/>
</dbReference>
<evidence type="ECO:0000259" key="2">
    <source>
        <dbReference type="Pfam" id="PF15609"/>
    </source>
</evidence>
<gene>
    <name evidence="3" type="ORF">SAMN05443637_12282</name>
</gene>
<dbReference type="Pfam" id="PF12500">
    <property type="entry name" value="TRSP"/>
    <property type="match status" value="1"/>
</dbReference>
<feature type="domain" description="Orotate phosphoribosyltransferase-like" evidence="2">
    <location>
        <begin position="29"/>
        <end position="249"/>
    </location>
</feature>
<dbReference type="InterPro" id="IPR011214">
    <property type="entry name" value="UCP020967"/>
</dbReference>
<reference evidence="3 4" key="1">
    <citation type="submission" date="2016-11" db="EMBL/GenBank/DDBJ databases">
        <authorList>
            <person name="Jaros S."/>
            <person name="Januszkiewicz K."/>
            <person name="Wedrychowicz H."/>
        </authorList>
    </citation>
    <scope>NUCLEOTIDE SEQUENCE [LARGE SCALE GENOMIC DNA]</scope>
    <source>
        <strain evidence="3 4">DSM 43832</strain>
    </source>
</reference>
<keyword evidence="4" id="KW-1185">Reference proteome</keyword>
<dbReference type="InterPro" id="IPR029057">
    <property type="entry name" value="PRTase-like"/>
</dbReference>
<dbReference type="SUPFAM" id="SSF53271">
    <property type="entry name" value="PRTase-like"/>
    <property type="match status" value="1"/>
</dbReference>
<feature type="domain" description="TRSP" evidence="1">
    <location>
        <begin position="300"/>
        <end position="434"/>
    </location>
</feature>
<dbReference type="EMBL" id="FRAP01000022">
    <property type="protein sequence ID" value="SHL25361.1"/>
    <property type="molecule type" value="Genomic_DNA"/>
</dbReference>
<protein>
    <submittedName>
        <fullName evidence="3">TRSP domain C terminus to PRTase_2</fullName>
    </submittedName>
</protein>
<name>A0A1M6Z4C9_PSETH</name>
<dbReference type="InterPro" id="IPR022537">
    <property type="entry name" value="TRSP_dom"/>
</dbReference>
<dbReference type="Pfam" id="PF15609">
    <property type="entry name" value="PRTase_2"/>
    <property type="match status" value="1"/>
</dbReference>
<evidence type="ECO:0000259" key="1">
    <source>
        <dbReference type="Pfam" id="PF12500"/>
    </source>
</evidence>
<dbReference type="InterPro" id="IPR041688">
    <property type="entry name" value="PRTase_2"/>
</dbReference>
<dbReference type="PIRSF" id="PIRSF020967">
    <property type="entry name" value="UCP020967"/>
    <property type="match status" value="1"/>
</dbReference>
<dbReference type="Proteomes" id="UP000184363">
    <property type="component" value="Unassembled WGS sequence"/>
</dbReference>
<evidence type="ECO:0000313" key="3">
    <source>
        <dbReference type="EMBL" id="SHL25361.1"/>
    </source>
</evidence>
<dbReference type="RefSeq" id="WP_200804102.1">
    <property type="nucleotide sequence ID" value="NZ_CALGVN010000007.1"/>
</dbReference>
<evidence type="ECO:0000313" key="4">
    <source>
        <dbReference type="Proteomes" id="UP000184363"/>
    </source>
</evidence>
<sequence length="449" mass="46187">MTATAEPVLERLAVRLHPAHPGGPDPSTLLGLAVRYNPKRAQLLVSRVLGKHVPTDPRIVRAAGQLLGARVADVLAGREPRELPWPLLAAALDGGADDAAAAAAVLARCALDAVSPTDALVLGFAETATALGHTVAEALVADYLHSTRRPVPGFAPVGGFTEEHSHATEHMLLPAGTALLRGDRPLVLVDDELSTGRTALNTIAALHAIAPRQRYVVASLVDVRGADTALADGVAALGADLDVVCLARAHVELPADLAERADGIRAGAVPPTGPQGGGSGRPAERVLLTDLGWPAGLPVGGRHGFRDADHALLDAVLPRIARRVAAIAGLGPQDRTLVLGTEELMAVPLRLAQTLADDGAAVAFSTTTRSPAVVVDEPGYALRSGITFPAHDDPADGPGPRYAYNVAGDWQHVLVVVDPPADTPELRTGLLAALAGAVPSARITVVVTP</sequence>
<accession>A0A1M6Z4C9</accession>
<proteinExistence type="predicted"/>